<protein>
    <recommendedName>
        <fullName evidence="2">VanZ-like domain-containing protein</fullName>
    </recommendedName>
</protein>
<evidence type="ECO:0000256" key="1">
    <source>
        <dbReference type="SAM" id="Phobius"/>
    </source>
</evidence>
<dbReference type="EMBL" id="AKKV01000030">
    <property type="protein sequence ID" value="EIT84692.1"/>
    <property type="molecule type" value="Genomic_DNA"/>
</dbReference>
<organism evidence="3 4">
    <name type="scientific">Fictibacillus macauensis ZFHKF-1</name>
    <dbReference type="NCBI Taxonomy" id="1196324"/>
    <lineage>
        <taxon>Bacteria</taxon>
        <taxon>Bacillati</taxon>
        <taxon>Bacillota</taxon>
        <taxon>Bacilli</taxon>
        <taxon>Bacillales</taxon>
        <taxon>Fictibacillaceae</taxon>
        <taxon>Fictibacillus</taxon>
    </lineage>
</organism>
<name>I8AG93_9BACL</name>
<dbReference type="InterPro" id="IPR006976">
    <property type="entry name" value="VanZ-like"/>
</dbReference>
<dbReference type="PANTHER" id="PTHR36834:SF1">
    <property type="entry name" value="INTEGRAL MEMBRANE PROTEIN"/>
    <property type="match status" value="1"/>
</dbReference>
<keyword evidence="1" id="KW-0472">Membrane</keyword>
<accession>I8AG93</accession>
<dbReference type="PANTHER" id="PTHR36834">
    <property type="entry name" value="MEMBRANE PROTEIN-RELATED"/>
    <property type="match status" value="1"/>
</dbReference>
<dbReference type="Proteomes" id="UP000004080">
    <property type="component" value="Unassembled WGS sequence"/>
</dbReference>
<keyword evidence="1" id="KW-1133">Transmembrane helix</keyword>
<dbReference type="AlphaFoldDB" id="I8AG93"/>
<proteinExistence type="predicted"/>
<dbReference type="OrthoDB" id="4822551at2"/>
<keyword evidence="1" id="KW-0812">Transmembrane</keyword>
<comment type="caution">
    <text evidence="3">The sequence shown here is derived from an EMBL/GenBank/DDBJ whole genome shotgun (WGS) entry which is preliminary data.</text>
</comment>
<dbReference type="RefSeq" id="WP_007202760.1">
    <property type="nucleotide sequence ID" value="NZ_AKKV01000030.1"/>
</dbReference>
<gene>
    <name evidence="3" type="ORF">A374_13410</name>
</gene>
<dbReference type="InterPro" id="IPR053150">
    <property type="entry name" value="Teicoplanin_resist-assoc"/>
</dbReference>
<feature type="transmembrane region" description="Helical" evidence="1">
    <location>
        <begin position="116"/>
        <end position="142"/>
    </location>
</feature>
<reference evidence="3 4" key="1">
    <citation type="journal article" date="2012" name="J. Bacteriol.">
        <title>Genome of Bacillus macauensis ZFHKF-1, a Long-Chain-Forming Bacterium.</title>
        <authorList>
            <person name="Cai L."/>
            <person name="Zhang T."/>
        </authorList>
    </citation>
    <scope>NUCLEOTIDE SEQUENCE [LARGE SCALE GENOMIC DNA]</scope>
    <source>
        <strain evidence="3 4">ZFHKF-1</strain>
    </source>
</reference>
<sequence>MLASKKRMLWIFVVVYAVMVLYITLFSFNTYVYGKATNIVPFASIQLMWRSQSVLLVLKNIVGNLLLFFPFGLLLPLIFSSFQRLKTILFVGFGGSFLIEVIQYQWAKRIFDVDDIILNGLGALLGWLLVMSIRSIHTLIVINSKKG</sequence>
<feature type="domain" description="VanZ-like" evidence="2">
    <location>
        <begin position="14"/>
        <end position="132"/>
    </location>
</feature>
<dbReference type="Pfam" id="PF04892">
    <property type="entry name" value="VanZ"/>
    <property type="match status" value="1"/>
</dbReference>
<feature type="transmembrane region" description="Helical" evidence="1">
    <location>
        <begin position="9"/>
        <end position="33"/>
    </location>
</feature>
<keyword evidence="4" id="KW-1185">Reference proteome</keyword>
<evidence type="ECO:0000259" key="2">
    <source>
        <dbReference type="Pfam" id="PF04892"/>
    </source>
</evidence>
<dbReference type="STRING" id="1196324.A374_13410"/>
<dbReference type="eggNOG" id="COG4767">
    <property type="taxonomic scope" value="Bacteria"/>
</dbReference>
<evidence type="ECO:0000313" key="3">
    <source>
        <dbReference type="EMBL" id="EIT84692.1"/>
    </source>
</evidence>
<feature type="transmembrane region" description="Helical" evidence="1">
    <location>
        <begin position="53"/>
        <end position="75"/>
    </location>
</feature>
<dbReference type="PATRIC" id="fig|1196324.3.peg.2741"/>
<evidence type="ECO:0000313" key="4">
    <source>
        <dbReference type="Proteomes" id="UP000004080"/>
    </source>
</evidence>
<feature type="transmembrane region" description="Helical" evidence="1">
    <location>
        <begin position="87"/>
        <end position="104"/>
    </location>
</feature>